<organism evidence="2 3">
    <name type="scientific">Candidatus Andersenbacteria bacterium CG10_big_fil_rev_8_21_14_0_10_54_11</name>
    <dbReference type="NCBI Taxonomy" id="1974485"/>
    <lineage>
        <taxon>Bacteria</taxon>
        <taxon>Candidatus Anderseniibacteriota</taxon>
    </lineage>
</organism>
<keyword evidence="1" id="KW-0812">Transmembrane</keyword>
<dbReference type="Proteomes" id="UP000230731">
    <property type="component" value="Unassembled WGS sequence"/>
</dbReference>
<proteinExistence type="predicted"/>
<reference evidence="3" key="1">
    <citation type="submission" date="2017-09" db="EMBL/GenBank/DDBJ databases">
        <title>Depth-based differentiation of microbial function through sediment-hosted aquifers and enrichment of novel symbionts in the deep terrestrial subsurface.</title>
        <authorList>
            <person name="Probst A.J."/>
            <person name="Ladd B."/>
            <person name="Jarett J.K."/>
            <person name="Geller-Mcgrath D.E."/>
            <person name="Sieber C.M.K."/>
            <person name="Emerson J.B."/>
            <person name="Anantharaman K."/>
            <person name="Thomas B.C."/>
            <person name="Malmstrom R."/>
            <person name="Stieglmeier M."/>
            <person name="Klingl A."/>
            <person name="Woyke T."/>
            <person name="Ryan C.M."/>
            <person name="Banfield J.F."/>
        </authorList>
    </citation>
    <scope>NUCLEOTIDE SEQUENCE [LARGE SCALE GENOMIC DNA]</scope>
</reference>
<protein>
    <submittedName>
        <fullName evidence="2">Uncharacterized protein</fullName>
    </submittedName>
</protein>
<dbReference type="AlphaFoldDB" id="A0A2M6WZJ0"/>
<keyword evidence="1" id="KW-1133">Transmembrane helix</keyword>
<evidence type="ECO:0000256" key="1">
    <source>
        <dbReference type="SAM" id="Phobius"/>
    </source>
</evidence>
<comment type="caution">
    <text evidence="2">The sequence shown here is derived from an EMBL/GenBank/DDBJ whole genome shotgun (WGS) entry which is preliminary data.</text>
</comment>
<accession>A0A2M6WZJ0</accession>
<evidence type="ECO:0000313" key="3">
    <source>
        <dbReference type="Proteomes" id="UP000230731"/>
    </source>
</evidence>
<sequence>MPIRFFLGIVGSVAAGVFIGSWLGLSSRELLFPAAAAGGMYVLAVMRRSALAEGLSTATPAVTPLLPAPAGHQLKADQQRDLVQELNSQQVPLTAEQARQWLDDFLIQQQS</sequence>
<dbReference type="EMBL" id="PEZP01000025">
    <property type="protein sequence ID" value="PIT98188.1"/>
    <property type="molecule type" value="Genomic_DNA"/>
</dbReference>
<gene>
    <name evidence="2" type="ORF">COT71_02125</name>
</gene>
<evidence type="ECO:0000313" key="2">
    <source>
        <dbReference type="EMBL" id="PIT98188.1"/>
    </source>
</evidence>
<keyword evidence="1" id="KW-0472">Membrane</keyword>
<name>A0A2M6WZJ0_9BACT</name>
<feature type="transmembrane region" description="Helical" evidence="1">
    <location>
        <begin position="5"/>
        <end position="24"/>
    </location>
</feature>